<evidence type="ECO:0000313" key="5">
    <source>
        <dbReference type="Proteomes" id="UP001168146"/>
    </source>
</evidence>
<dbReference type="SUPFAM" id="SSF57701">
    <property type="entry name" value="Zn2/Cys6 DNA-binding domain"/>
    <property type="match status" value="1"/>
</dbReference>
<keyword evidence="1" id="KW-0539">Nucleus</keyword>
<organism evidence="4 5">
    <name type="scientific">Friedmanniomyces endolithicus</name>
    <dbReference type="NCBI Taxonomy" id="329885"/>
    <lineage>
        <taxon>Eukaryota</taxon>
        <taxon>Fungi</taxon>
        <taxon>Dikarya</taxon>
        <taxon>Ascomycota</taxon>
        <taxon>Pezizomycotina</taxon>
        <taxon>Dothideomycetes</taxon>
        <taxon>Dothideomycetidae</taxon>
        <taxon>Mycosphaerellales</taxon>
        <taxon>Teratosphaeriaceae</taxon>
        <taxon>Friedmanniomyces</taxon>
    </lineage>
</organism>
<sequence length="309" mass="33907">MTLHCAAAKAIHSPQRKRVVKACERCRIKKAKCDGELPCGLCRLGDAMCEFHSARRPQTDRAVPRGYADMLERHIALLKTALQEMYEQLQTCHAWPGPVLSKVGGHPLTHDVLAALDLREHAKEGDHHDDVCKSGVVALDISFGGGTAVSQHSPGSDPACVKVRANTKPRHQIFGPYVPTQGCGTRPVFQDSPVESPASTSTKDLRRPADSPPSRSYTLPLFRARPPESQTREWAENPGIFALQPGGHAQTWQASNACAIEHSSGQPNWVSASLSYPLADEAMCPWLPPQNFNTFDQEGRYYGSNPKMR</sequence>
<comment type="caution">
    <text evidence="4">The sequence shown here is derived from an EMBL/GenBank/DDBJ whole genome shotgun (WGS) entry which is preliminary data.</text>
</comment>
<dbReference type="InterPro" id="IPR001138">
    <property type="entry name" value="Zn2Cys6_DnaBD"/>
</dbReference>
<name>A0AAN6J0D9_9PEZI</name>
<protein>
    <submittedName>
        <fullName evidence="4">Fluconazole resistance protein 1</fullName>
    </submittedName>
</protein>
<dbReference type="CDD" id="cd00067">
    <property type="entry name" value="GAL4"/>
    <property type="match status" value="1"/>
</dbReference>
<reference evidence="4" key="1">
    <citation type="submission" date="2021-12" db="EMBL/GenBank/DDBJ databases">
        <title>Black yeast isolated from Biological Soil Crust.</title>
        <authorList>
            <person name="Kurbessoian T."/>
        </authorList>
    </citation>
    <scope>NUCLEOTIDE SEQUENCE</scope>
    <source>
        <strain evidence="4">CCFEE 5208</strain>
    </source>
</reference>
<proteinExistence type="predicted"/>
<evidence type="ECO:0000256" key="1">
    <source>
        <dbReference type="ARBA" id="ARBA00023242"/>
    </source>
</evidence>
<dbReference type="Pfam" id="PF00172">
    <property type="entry name" value="Zn_clus"/>
    <property type="match status" value="1"/>
</dbReference>
<dbReference type="PANTHER" id="PTHR47655:SF3">
    <property type="entry name" value="ZN(II)2CYS6 TRANSCRIPTION FACTOR (EUROFUNG)"/>
    <property type="match status" value="1"/>
</dbReference>
<evidence type="ECO:0000256" key="2">
    <source>
        <dbReference type="SAM" id="MobiDB-lite"/>
    </source>
</evidence>
<dbReference type="Proteomes" id="UP001168146">
    <property type="component" value="Unassembled WGS sequence"/>
</dbReference>
<dbReference type="PROSITE" id="PS00463">
    <property type="entry name" value="ZN2_CY6_FUNGAL_1"/>
    <property type="match status" value="1"/>
</dbReference>
<dbReference type="Gene3D" id="4.10.240.10">
    <property type="entry name" value="Zn(2)-C6 fungal-type DNA-binding domain"/>
    <property type="match status" value="1"/>
</dbReference>
<dbReference type="GO" id="GO:0008270">
    <property type="term" value="F:zinc ion binding"/>
    <property type="evidence" value="ECO:0007669"/>
    <property type="project" value="InterPro"/>
</dbReference>
<evidence type="ECO:0000259" key="3">
    <source>
        <dbReference type="PROSITE" id="PS50048"/>
    </source>
</evidence>
<dbReference type="InterPro" id="IPR052783">
    <property type="entry name" value="Metabolic/Drug-Res_Regulator"/>
</dbReference>
<dbReference type="GO" id="GO:0000981">
    <property type="term" value="F:DNA-binding transcription factor activity, RNA polymerase II-specific"/>
    <property type="evidence" value="ECO:0007669"/>
    <property type="project" value="InterPro"/>
</dbReference>
<evidence type="ECO:0000313" key="4">
    <source>
        <dbReference type="EMBL" id="KAK0302453.1"/>
    </source>
</evidence>
<gene>
    <name evidence="4" type="primary">FCR1_6</name>
    <name evidence="4" type="ORF">LTR82_017870</name>
</gene>
<feature type="domain" description="Zn(2)-C6 fungal-type" evidence="3">
    <location>
        <begin position="22"/>
        <end position="51"/>
    </location>
</feature>
<dbReference type="EMBL" id="JASUXU010000187">
    <property type="protein sequence ID" value="KAK0302453.1"/>
    <property type="molecule type" value="Genomic_DNA"/>
</dbReference>
<dbReference type="SMART" id="SM00066">
    <property type="entry name" value="GAL4"/>
    <property type="match status" value="1"/>
</dbReference>
<feature type="region of interest" description="Disordered" evidence="2">
    <location>
        <begin position="184"/>
        <end position="221"/>
    </location>
</feature>
<dbReference type="InterPro" id="IPR036864">
    <property type="entry name" value="Zn2-C6_fun-type_DNA-bd_sf"/>
</dbReference>
<dbReference type="PANTHER" id="PTHR47655">
    <property type="entry name" value="QUINIC ACID UTILIZATION ACTIVATOR"/>
    <property type="match status" value="1"/>
</dbReference>
<accession>A0AAN6J0D9</accession>
<dbReference type="AlphaFoldDB" id="A0AAN6J0D9"/>
<dbReference type="PROSITE" id="PS50048">
    <property type="entry name" value="ZN2_CY6_FUNGAL_2"/>
    <property type="match status" value="1"/>
</dbReference>